<dbReference type="EMBL" id="FXUI01000004">
    <property type="protein sequence ID" value="SMP67254.1"/>
    <property type="molecule type" value="Genomic_DNA"/>
</dbReference>
<reference evidence="3 4" key="1">
    <citation type="submission" date="2017-05" db="EMBL/GenBank/DDBJ databases">
        <authorList>
            <person name="Varghese N."/>
            <person name="Submissions S."/>
        </authorList>
    </citation>
    <scope>NUCLEOTIDE SEQUENCE [LARGE SCALE GENOMIC DNA]</scope>
    <source>
        <strain evidence="3 4">SM16</strain>
    </source>
</reference>
<sequence>MSSSAMNNEGQETMTAARKTLGISRADSAPKDAKASFALTGARLETLKERAREQRRHPTDAQKALWAQLSGSKLGGVKFIRQSVVGSTIVDFACPSRWIVVQISAADGNADVNELQDRKLIEVGIRVLRFSEEEVLGNVETVIREINTELNVPFDKRSARKKAGQRPATAFVSDEG</sequence>
<dbReference type="GO" id="GO:0004519">
    <property type="term" value="F:endonuclease activity"/>
    <property type="evidence" value="ECO:0007669"/>
    <property type="project" value="UniProtKB-KW"/>
</dbReference>
<dbReference type="SUPFAM" id="SSF52980">
    <property type="entry name" value="Restriction endonuclease-like"/>
    <property type="match status" value="1"/>
</dbReference>
<evidence type="ECO:0000313" key="3">
    <source>
        <dbReference type="EMBL" id="SMP67254.1"/>
    </source>
</evidence>
<evidence type="ECO:0000256" key="1">
    <source>
        <dbReference type="SAM" id="MobiDB-lite"/>
    </source>
</evidence>
<dbReference type="PANTHER" id="PTHR38590">
    <property type="entry name" value="BLL0828 PROTEIN"/>
    <property type="match status" value="1"/>
</dbReference>
<accession>A0ABY1QDE3</accession>
<dbReference type="Gene3D" id="3.40.960.10">
    <property type="entry name" value="VSR Endonuclease"/>
    <property type="match status" value="1"/>
</dbReference>
<keyword evidence="3" id="KW-0378">Hydrolase</keyword>
<name>A0ABY1QDE3_9SPHN</name>
<protein>
    <submittedName>
        <fullName evidence="3">Very-short-patch-repair endonuclease</fullName>
    </submittedName>
</protein>
<feature type="compositionally biased region" description="Polar residues" evidence="1">
    <location>
        <begin position="1"/>
        <end position="14"/>
    </location>
</feature>
<dbReference type="PANTHER" id="PTHR38590:SF1">
    <property type="entry name" value="BLL0828 PROTEIN"/>
    <property type="match status" value="1"/>
</dbReference>
<dbReference type="Pfam" id="PF04480">
    <property type="entry name" value="DUF559"/>
    <property type="match status" value="1"/>
</dbReference>
<dbReference type="InterPro" id="IPR047216">
    <property type="entry name" value="Endonuclease_DUF559_bact"/>
</dbReference>
<gene>
    <name evidence="3" type="ORF">SAMN06296065_104182</name>
</gene>
<dbReference type="Proteomes" id="UP001157910">
    <property type="component" value="Unassembled WGS sequence"/>
</dbReference>
<proteinExistence type="predicted"/>
<dbReference type="InterPro" id="IPR007569">
    <property type="entry name" value="DUF559"/>
</dbReference>
<keyword evidence="3" id="KW-0540">Nuclease</keyword>
<evidence type="ECO:0000259" key="2">
    <source>
        <dbReference type="Pfam" id="PF04480"/>
    </source>
</evidence>
<evidence type="ECO:0000313" key="4">
    <source>
        <dbReference type="Proteomes" id="UP001157910"/>
    </source>
</evidence>
<dbReference type="InterPro" id="IPR011335">
    <property type="entry name" value="Restrct_endonuc-II-like"/>
</dbReference>
<keyword evidence="3" id="KW-0255">Endonuclease</keyword>
<comment type="caution">
    <text evidence="3">The sequence shown here is derived from an EMBL/GenBank/DDBJ whole genome shotgun (WGS) entry which is preliminary data.</text>
</comment>
<feature type="region of interest" description="Disordered" evidence="1">
    <location>
        <begin position="1"/>
        <end position="28"/>
    </location>
</feature>
<feature type="domain" description="DUF559" evidence="2">
    <location>
        <begin position="47"/>
        <end position="150"/>
    </location>
</feature>
<keyword evidence="4" id="KW-1185">Reference proteome</keyword>
<organism evidence="3 4">
    <name type="scientific">Novosphingobium panipatense</name>
    <dbReference type="NCBI Taxonomy" id="428991"/>
    <lineage>
        <taxon>Bacteria</taxon>
        <taxon>Pseudomonadati</taxon>
        <taxon>Pseudomonadota</taxon>
        <taxon>Alphaproteobacteria</taxon>
        <taxon>Sphingomonadales</taxon>
        <taxon>Sphingomonadaceae</taxon>
        <taxon>Novosphingobium</taxon>
    </lineage>
</organism>